<evidence type="ECO:0000313" key="5">
    <source>
        <dbReference type="EMBL" id="MFC7409022.1"/>
    </source>
</evidence>
<gene>
    <name evidence="5" type="ORF">ACFQPB_09135</name>
</gene>
<dbReference type="RefSeq" id="WP_382222145.1">
    <property type="nucleotide sequence ID" value="NZ_JBHTCA010000005.1"/>
</dbReference>
<protein>
    <submittedName>
        <fullName evidence="5">Crp/Fnr family transcriptional regulator</fullName>
    </submittedName>
</protein>
<dbReference type="Proteomes" id="UP001596501">
    <property type="component" value="Unassembled WGS sequence"/>
</dbReference>
<keyword evidence="1" id="KW-0805">Transcription regulation</keyword>
<accession>A0ABW2QK64</accession>
<feature type="domain" description="HTH crp-type" evidence="4">
    <location>
        <begin position="161"/>
        <end position="223"/>
    </location>
</feature>
<keyword evidence="3" id="KW-0804">Transcription</keyword>
<dbReference type="Pfam" id="PF13545">
    <property type="entry name" value="HTH_Crp_2"/>
    <property type="match status" value="1"/>
</dbReference>
<name>A0ABW2QK64_9BURK</name>
<dbReference type="InterPro" id="IPR014710">
    <property type="entry name" value="RmlC-like_jellyroll"/>
</dbReference>
<evidence type="ECO:0000256" key="3">
    <source>
        <dbReference type="ARBA" id="ARBA00023163"/>
    </source>
</evidence>
<dbReference type="Gene3D" id="1.10.10.10">
    <property type="entry name" value="Winged helix-like DNA-binding domain superfamily/Winged helix DNA-binding domain"/>
    <property type="match status" value="1"/>
</dbReference>
<dbReference type="SUPFAM" id="SSF51206">
    <property type="entry name" value="cAMP-binding domain-like"/>
    <property type="match status" value="1"/>
</dbReference>
<reference evidence="6" key="1">
    <citation type="journal article" date="2019" name="Int. J. Syst. Evol. Microbiol.">
        <title>The Global Catalogue of Microorganisms (GCM) 10K type strain sequencing project: providing services to taxonomists for standard genome sequencing and annotation.</title>
        <authorList>
            <consortium name="The Broad Institute Genomics Platform"/>
            <consortium name="The Broad Institute Genome Sequencing Center for Infectious Disease"/>
            <person name="Wu L."/>
            <person name="Ma J."/>
        </authorList>
    </citation>
    <scope>NUCLEOTIDE SEQUENCE [LARGE SCALE GENOMIC DNA]</scope>
    <source>
        <strain evidence="6">CGMCC 1.12371</strain>
    </source>
</reference>
<dbReference type="Gene3D" id="2.60.120.10">
    <property type="entry name" value="Jelly Rolls"/>
    <property type="match status" value="1"/>
</dbReference>
<evidence type="ECO:0000259" key="4">
    <source>
        <dbReference type="Pfam" id="PF13545"/>
    </source>
</evidence>
<keyword evidence="6" id="KW-1185">Reference proteome</keyword>
<evidence type="ECO:0000256" key="1">
    <source>
        <dbReference type="ARBA" id="ARBA00023015"/>
    </source>
</evidence>
<proteinExistence type="predicted"/>
<dbReference type="SUPFAM" id="SSF46785">
    <property type="entry name" value="Winged helix' DNA-binding domain"/>
    <property type="match status" value="1"/>
</dbReference>
<dbReference type="InterPro" id="IPR036390">
    <property type="entry name" value="WH_DNA-bd_sf"/>
</dbReference>
<dbReference type="EMBL" id="JBHTCA010000005">
    <property type="protein sequence ID" value="MFC7409022.1"/>
    <property type="molecule type" value="Genomic_DNA"/>
</dbReference>
<dbReference type="InterPro" id="IPR018490">
    <property type="entry name" value="cNMP-bd_dom_sf"/>
</dbReference>
<organism evidence="5 6">
    <name type="scientific">Hydrogenophaga atypica</name>
    <dbReference type="NCBI Taxonomy" id="249409"/>
    <lineage>
        <taxon>Bacteria</taxon>
        <taxon>Pseudomonadati</taxon>
        <taxon>Pseudomonadota</taxon>
        <taxon>Betaproteobacteria</taxon>
        <taxon>Burkholderiales</taxon>
        <taxon>Comamonadaceae</taxon>
        <taxon>Hydrogenophaga</taxon>
    </lineage>
</organism>
<evidence type="ECO:0000313" key="6">
    <source>
        <dbReference type="Proteomes" id="UP001596501"/>
    </source>
</evidence>
<dbReference type="InterPro" id="IPR036388">
    <property type="entry name" value="WH-like_DNA-bd_sf"/>
</dbReference>
<evidence type="ECO:0000256" key="2">
    <source>
        <dbReference type="ARBA" id="ARBA00023125"/>
    </source>
</evidence>
<keyword evidence="2" id="KW-0238">DNA-binding</keyword>
<dbReference type="InterPro" id="IPR012318">
    <property type="entry name" value="HTH_CRP"/>
</dbReference>
<sequence>MNPNDAALSPFGVRTNGPTIHDFPEEARAFLRDNGQMRVYQRGETVQRTRVPLTAAAWLQKGRLRTVVYQPDGSEHARGWVMTEELFGLFNILLPDCPALNHLVVDTDEAHVLHFSRDLLLDMMHRFPDARWGVSVALSRRIAQMSDFIDVTGPGLLEDKLRALLVWWSSHYSVPARDGSVELWVTQNDLANGVGASRQRVQMELKAMRDRGELDVAYRKIVLRPRFFEQLQATQG</sequence>
<comment type="caution">
    <text evidence="5">The sequence shown here is derived from an EMBL/GenBank/DDBJ whole genome shotgun (WGS) entry which is preliminary data.</text>
</comment>